<dbReference type="Proteomes" id="UP000829720">
    <property type="component" value="Unassembled WGS sequence"/>
</dbReference>
<evidence type="ECO:0000256" key="14">
    <source>
        <dbReference type="ARBA" id="ARBA00023306"/>
    </source>
</evidence>
<dbReference type="PANTHER" id="PTHR13041:SF3">
    <property type="entry name" value="PROTEIN JTB"/>
    <property type="match status" value="1"/>
</dbReference>
<organism evidence="20 21">
    <name type="scientific">Albula goreensis</name>
    <dbReference type="NCBI Taxonomy" id="1534307"/>
    <lineage>
        <taxon>Eukaryota</taxon>
        <taxon>Metazoa</taxon>
        <taxon>Chordata</taxon>
        <taxon>Craniata</taxon>
        <taxon>Vertebrata</taxon>
        <taxon>Euteleostomi</taxon>
        <taxon>Actinopterygii</taxon>
        <taxon>Neopterygii</taxon>
        <taxon>Teleostei</taxon>
        <taxon>Albuliformes</taxon>
        <taxon>Albulidae</taxon>
        <taxon>Albula</taxon>
    </lineage>
</organism>
<keyword evidence="10 19" id="KW-1133">Transmembrane helix</keyword>
<keyword evidence="5" id="KW-0963">Cytoplasm</keyword>
<accession>A0A8T3CQC5</accession>
<dbReference type="AlphaFoldDB" id="A0A8T3CQC5"/>
<evidence type="ECO:0000256" key="19">
    <source>
        <dbReference type="SAM" id="Phobius"/>
    </source>
</evidence>
<dbReference type="GO" id="GO:0016020">
    <property type="term" value="C:membrane"/>
    <property type="evidence" value="ECO:0007669"/>
    <property type="project" value="UniProtKB-SubCell"/>
</dbReference>
<reference evidence="20" key="1">
    <citation type="submission" date="2021-01" db="EMBL/GenBank/DDBJ databases">
        <authorList>
            <person name="Zahm M."/>
            <person name="Roques C."/>
            <person name="Cabau C."/>
            <person name="Klopp C."/>
            <person name="Donnadieu C."/>
            <person name="Jouanno E."/>
            <person name="Lampietro C."/>
            <person name="Louis A."/>
            <person name="Herpin A."/>
            <person name="Echchiki A."/>
            <person name="Berthelot C."/>
            <person name="Parey E."/>
            <person name="Roest-Crollius H."/>
            <person name="Braasch I."/>
            <person name="Postlethwait J."/>
            <person name="Bobe J."/>
            <person name="Montfort J."/>
            <person name="Bouchez O."/>
            <person name="Begum T."/>
            <person name="Mejri S."/>
            <person name="Adams A."/>
            <person name="Chen W.-J."/>
            <person name="Guiguen Y."/>
        </authorList>
    </citation>
    <scope>NUCLEOTIDE SEQUENCE</scope>
    <source>
        <tissue evidence="20">Blood</tissue>
    </source>
</reference>
<evidence type="ECO:0000256" key="15">
    <source>
        <dbReference type="ARBA" id="ARBA00058368"/>
    </source>
</evidence>
<evidence type="ECO:0000256" key="18">
    <source>
        <dbReference type="ARBA" id="ARBA00068227"/>
    </source>
</evidence>
<evidence type="ECO:0000256" key="13">
    <source>
        <dbReference type="ARBA" id="ARBA00023212"/>
    </source>
</evidence>
<keyword evidence="6" id="KW-0132">Cell division</keyword>
<dbReference type="GO" id="GO:0030496">
    <property type="term" value="C:midbody"/>
    <property type="evidence" value="ECO:0007669"/>
    <property type="project" value="TreeGrafter"/>
</dbReference>
<evidence type="ECO:0000313" key="21">
    <source>
        <dbReference type="Proteomes" id="UP000829720"/>
    </source>
</evidence>
<dbReference type="EMBL" id="JAERUA010000020">
    <property type="protein sequence ID" value="KAI1886007.1"/>
    <property type="molecule type" value="Genomic_DNA"/>
</dbReference>
<evidence type="ECO:0000256" key="4">
    <source>
        <dbReference type="ARBA" id="ARBA00004479"/>
    </source>
</evidence>
<dbReference type="Gene3D" id="3.30.720.220">
    <property type="match status" value="1"/>
</dbReference>
<keyword evidence="9" id="KW-0498">Mitosis</keyword>
<dbReference type="OrthoDB" id="5971907at2759"/>
<keyword evidence="13" id="KW-0206">Cytoskeleton</keyword>
<keyword evidence="14" id="KW-0131">Cell cycle</keyword>
<protein>
    <recommendedName>
        <fullName evidence="18">Protein JTB</fullName>
    </recommendedName>
</protein>
<evidence type="ECO:0000313" key="20">
    <source>
        <dbReference type="EMBL" id="KAI1886007.1"/>
    </source>
</evidence>
<evidence type="ECO:0000256" key="12">
    <source>
        <dbReference type="ARBA" id="ARBA00023136"/>
    </source>
</evidence>
<evidence type="ECO:0000256" key="5">
    <source>
        <dbReference type="ARBA" id="ARBA00022490"/>
    </source>
</evidence>
<evidence type="ECO:0000256" key="8">
    <source>
        <dbReference type="ARBA" id="ARBA00022729"/>
    </source>
</evidence>
<evidence type="ECO:0000256" key="1">
    <source>
        <dbReference type="ARBA" id="ARBA00004173"/>
    </source>
</evidence>
<gene>
    <name evidence="20" type="ORF">AGOR_G00209610</name>
</gene>
<keyword evidence="7 19" id="KW-0812">Transmembrane</keyword>
<dbReference type="InterPro" id="IPR008657">
    <property type="entry name" value="JTB"/>
</dbReference>
<dbReference type="GO" id="GO:0005739">
    <property type="term" value="C:mitochondrion"/>
    <property type="evidence" value="ECO:0007669"/>
    <property type="project" value="UniProtKB-SubCell"/>
</dbReference>
<dbReference type="GO" id="GO:0005813">
    <property type="term" value="C:centrosome"/>
    <property type="evidence" value="ECO:0007669"/>
    <property type="project" value="UniProtKB-SubCell"/>
</dbReference>
<name>A0A8T3CQC5_9TELE</name>
<dbReference type="GO" id="GO:0000281">
    <property type="term" value="P:mitotic cytokinesis"/>
    <property type="evidence" value="ECO:0007669"/>
    <property type="project" value="TreeGrafter"/>
</dbReference>
<comment type="similarity">
    <text evidence="16">Belongs to the JTB family.</text>
</comment>
<evidence type="ECO:0000256" key="7">
    <source>
        <dbReference type="ARBA" id="ARBA00022692"/>
    </source>
</evidence>
<comment type="subunit">
    <text evidence="17">Interacts with AURKA, AURKB, BIRC5 and INCENP. May be a component of the CPC at least composed of BIRC5/survivin, CDCA8/borealin, INCENP and AURKB/Aurora-B.</text>
</comment>
<keyword evidence="12 19" id="KW-0472">Membrane</keyword>
<keyword evidence="8" id="KW-0732">Signal</keyword>
<proteinExistence type="inferred from homology"/>
<evidence type="ECO:0000256" key="6">
    <source>
        <dbReference type="ARBA" id="ARBA00022618"/>
    </source>
</evidence>
<evidence type="ECO:0000256" key="17">
    <source>
        <dbReference type="ARBA" id="ARBA00063184"/>
    </source>
</evidence>
<dbReference type="GO" id="GO:0005819">
    <property type="term" value="C:spindle"/>
    <property type="evidence" value="ECO:0007669"/>
    <property type="project" value="UniProtKB-SubCell"/>
</dbReference>
<evidence type="ECO:0000256" key="2">
    <source>
        <dbReference type="ARBA" id="ARBA00004186"/>
    </source>
</evidence>
<feature type="transmembrane region" description="Helical" evidence="19">
    <location>
        <begin position="106"/>
        <end position="125"/>
    </location>
</feature>
<comment type="caution">
    <text evidence="20">The sequence shown here is derived from an EMBL/GenBank/DDBJ whole genome shotgun (WGS) entry which is preliminary data.</text>
</comment>
<sequence>MESDCRICARTLAVYIVLCSWISFRVLGASVLRNANASDTMIAETTPCWQNEEFVVSAKCSPCNDFQSKVLTECKQTGYVEKIICAKSHKDEYKSCRSAEMEEHRFWKFEGTMLGLTVVFALLVVSRQRALDRLASEKVRKQIESI</sequence>
<evidence type="ECO:0000256" key="10">
    <source>
        <dbReference type="ARBA" id="ARBA00022989"/>
    </source>
</evidence>
<evidence type="ECO:0000256" key="16">
    <source>
        <dbReference type="ARBA" id="ARBA00060886"/>
    </source>
</evidence>
<dbReference type="Pfam" id="PF05439">
    <property type="entry name" value="JTB"/>
    <property type="match status" value="1"/>
</dbReference>
<dbReference type="FunFam" id="3.30.720.220:FF:000001">
    <property type="entry name" value="Jumping translocation breakpoint"/>
    <property type="match status" value="1"/>
</dbReference>
<evidence type="ECO:0000256" key="9">
    <source>
        <dbReference type="ARBA" id="ARBA00022776"/>
    </source>
</evidence>
<evidence type="ECO:0000256" key="11">
    <source>
        <dbReference type="ARBA" id="ARBA00023128"/>
    </source>
</evidence>
<comment type="subcellular location">
    <subcellularLocation>
        <location evidence="3">Cytoplasm</location>
        <location evidence="3">Cytoskeleton</location>
        <location evidence="3">Microtubule organizing center</location>
        <location evidence="3">Centrosome</location>
    </subcellularLocation>
    <subcellularLocation>
        <location evidence="2">Cytoplasm</location>
        <location evidence="2">Cytoskeleton</location>
        <location evidence="2">Spindle</location>
    </subcellularLocation>
    <subcellularLocation>
        <location evidence="4">Membrane</location>
        <topology evidence="4">Single-pass type I membrane protein</topology>
    </subcellularLocation>
    <subcellularLocation>
        <location evidence="1">Mitochondrion</location>
    </subcellularLocation>
</comment>
<evidence type="ECO:0000256" key="3">
    <source>
        <dbReference type="ARBA" id="ARBA00004300"/>
    </source>
</evidence>
<comment type="function">
    <text evidence="15">Required for normal cytokinesis during mitosis. Plays a role in the regulation of cell proliferation. May be a component of the chromosomal passenger complex (CPC), a complex that acts as a key regulator of mitosis. The CPC complex has essential functions at the centromere in ensuring correct chromosome alignment and segregation and is required for chromatin-induced microtubule stabilization and spindle assembly. Increases AURKB activity. Inhibits apoptosis induced by TGFB1. Overexpression induces swelling of mitochondria and reduces mitochondrial membrane potential.</text>
</comment>
<keyword evidence="11" id="KW-0496">Mitochondrion</keyword>
<keyword evidence="21" id="KW-1185">Reference proteome</keyword>
<dbReference type="PANTHER" id="PTHR13041">
    <property type="entry name" value="JTB PROTEIN-RELATED"/>
    <property type="match status" value="1"/>
</dbReference>
<feature type="transmembrane region" description="Helical" evidence="19">
    <location>
        <begin position="12"/>
        <end position="32"/>
    </location>
</feature>